<dbReference type="Proteomes" id="UP001148614">
    <property type="component" value="Unassembled WGS sequence"/>
</dbReference>
<proteinExistence type="predicted"/>
<dbReference type="EMBL" id="JANPWZ010000878">
    <property type="protein sequence ID" value="KAJ3571011.1"/>
    <property type="molecule type" value="Genomic_DNA"/>
</dbReference>
<name>A0A9W8NDY9_9PEZI</name>
<sequence>MASYTLLNEDQPVPQAWFDAQADQSQGKPHQQAALATLKSFHDEYIKILKSYHDGNLTAGEAANMITRPISTSPVPELGDYSDHATALCRLWRLLVRALIEWPSSRTPDLVSLLTAISRVPDNIHRGEVFDDTANDVDKPLTWRSLPWLIMVWSDKHWMQPGMITRRAPDEATRHRPVFFSGNLLIST</sequence>
<reference evidence="1" key="1">
    <citation type="submission" date="2022-07" db="EMBL/GenBank/DDBJ databases">
        <title>Genome Sequence of Xylaria arbuscula.</title>
        <authorList>
            <person name="Buettner E."/>
        </authorList>
    </citation>
    <scope>NUCLEOTIDE SEQUENCE</scope>
    <source>
        <strain evidence="1">VT107</strain>
    </source>
</reference>
<evidence type="ECO:0000313" key="2">
    <source>
        <dbReference type="Proteomes" id="UP001148614"/>
    </source>
</evidence>
<accession>A0A9W8NDY9</accession>
<keyword evidence="2" id="KW-1185">Reference proteome</keyword>
<evidence type="ECO:0000313" key="1">
    <source>
        <dbReference type="EMBL" id="KAJ3571011.1"/>
    </source>
</evidence>
<gene>
    <name evidence="1" type="ORF">NPX13_g5536</name>
</gene>
<protein>
    <submittedName>
        <fullName evidence="1">Uncharacterized protein</fullName>
    </submittedName>
</protein>
<comment type="caution">
    <text evidence="1">The sequence shown here is derived from an EMBL/GenBank/DDBJ whole genome shotgun (WGS) entry which is preliminary data.</text>
</comment>
<dbReference type="AlphaFoldDB" id="A0A9W8NDY9"/>
<organism evidence="1 2">
    <name type="scientific">Xylaria arbuscula</name>
    <dbReference type="NCBI Taxonomy" id="114810"/>
    <lineage>
        <taxon>Eukaryota</taxon>
        <taxon>Fungi</taxon>
        <taxon>Dikarya</taxon>
        <taxon>Ascomycota</taxon>
        <taxon>Pezizomycotina</taxon>
        <taxon>Sordariomycetes</taxon>
        <taxon>Xylariomycetidae</taxon>
        <taxon>Xylariales</taxon>
        <taxon>Xylariaceae</taxon>
        <taxon>Xylaria</taxon>
    </lineage>
</organism>